<name>A0A1R1PCZ8_ZANCU</name>
<feature type="transmembrane region" description="Helical" evidence="1">
    <location>
        <begin position="38"/>
        <end position="57"/>
    </location>
</feature>
<sequence>MVNPVGPMWLYSGICSGNVIKPYEIASSRLNNRPRNTAGMYCNGSSIILIITLLFRLSRSISCSSPTTTLPFPCRSPKTLLFAASSCDPILSVAPYLSPYPLAPASAEQAACLGCCFLFTVLAYIVVVYSSLLVDFPAFHQLIISNFLLVVFFQCIFEHTCYHSAGVSLLAALKSFIFSSPTHSLFIKVFYLYTVLFLLLVGYWLYICWEWCLF</sequence>
<feature type="transmembrane region" description="Helical" evidence="1">
    <location>
        <begin position="110"/>
        <end position="132"/>
    </location>
</feature>
<feature type="transmembrane region" description="Helical" evidence="1">
    <location>
        <begin position="190"/>
        <end position="209"/>
    </location>
</feature>
<evidence type="ECO:0000313" key="3">
    <source>
        <dbReference type="Proteomes" id="UP000188320"/>
    </source>
</evidence>
<protein>
    <submittedName>
        <fullName evidence="2">Uncharacterized protein</fullName>
    </submittedName>
</protein>
<accession>A0A1R1PCZ8</accession>
<evidence type="ECO:0000313" key="2">
    <source>
        <dbReference type="EMBL" id="OMH78855.1"/>
    </source>
</evidence>
<dbReference type="Proteomes" id="UP000188320">
    <property type="component" value="Unassembled WGS sequence"/>
</dbReference>
<evidence type="ECO:0000256" key="1">
    <source>
        <dbReference type="SAM" id="Phobius"/>
    </source>
</evidence>
<keyword evidence="1" id="KW-0812">Transmembrane</keyword>
<keyword evidence="1" id="KW-1133">Transmembrane helix</keyword>
<gene>
    <name evidence="2" type="ORF">AX774_g7746</name>
</gene>
<keyword evidence="1" id="KW-0472">Membrane</keyword>
<keyword evidence="3" id="KW-1185">Reference proteome</keyword>
<organism evidence="2 3">
    <name type="scientific">Zancudomyces culisetae</name>
    <name type="common">Gut fungus</name>
    <name type="synonym">Smittium culisetae</name>
    <dbReference type="NCBI Taxonomy" id="1213189"/>
    <lineage>
        <taxon>Eukaryota</taxon>
        <taxon>Fungi</taxon>
        <taxon>Fungi incertae sedis</taxon>
        <taxon>Zoopagomycota</taxon>
        <taxon>Kickxellomycotina</taxon>
        <taxon>Harpellomycetes</taxon>
        <taxon>Harpellales</taxon>
        <taxon>Legeriomycetaceae</taxon>
        <taxon>Zancudomyces</taxon>
    </lineage>
</organism>
<dbReference type="EMBL" id="LSSK01001754">
    <property type="protein sequence ID" value="OMH78855.1"/>
    <property type="molecule type" value="Genomic_DNA"/>
</dbReference>
<dbReference type="AlphaFoldDB" id="A0A1R1PCZ8"/>
<comment type="caution">
    <text evidence="2">The sequence shown here is derived from an EMBL/GenBank/DDBJ whole genome shotgun (WGS) entry which is preliminary data.</text>
</comment>
<proteinExistence type="predicted"/>
<reference evidence="3" key="1">
    <citation type="submission" date="2017-01" db="EMBL/GenBank/DDBJ databases">
        <authorList>
            <person name="Wang Y."/>
            <person name="White M."/>
            <person name="Kvist S."/>
            <person name="Moncalvo J.-M."/>
        </authorList>
    </citation>
    <scope>NUCLEOTIDE SEQUENCE [LARGE SCALE GENOMIC DNA]</scope>
    <source>
        <strain evidence="3">COL-18-3</strain>
    </source>
</reference>
<feature type="transmembrane region" description="Helical" evidence="1">
    <location>
        <begin position="138"/>
        <end position="157"/>
    </location>
</feature>